<gene>
    <name evidence="6" type="ORF">DFR29_113154</name>
</gene>
<evidence type="ECO:0000256" key="3">
    <source>
        <dbReference type="ARBA" id="ARBA00022801"/>
    </source>
</evidence>
<evidence type="ECO:0000259" key="5">
    <source>
        <dbReference type="SMART" id="SM00849"/>
    </source>
</evidence>
<sequence length="286" mass="31788">MKLWSLLGNSQKLDGGAMFGNVPRPMWEKWIKPDADNRIPLACRCLLVDGLDGKRVLFETGIGAFFEPRLRERFGVVESRHVLLDSLQAAGFGDADIDVVVLSHLHFDHAGGLLAAHEPGQPPRLLFPDATYLVSRECWERARSPHPRDRASFIAELQPLLEASGRLEIVDGEYSQALGRSVRFEYSDGHTPGLMLAQIGGDGGVVFCADLIPGRPWVHLPVTMGYDRYPEMLIDEKRRFLEDKLARGVRLFFTHDAECALARVVRDDKGKFGTADELAELTALAA</sequence>
<dbReference type="InterPro" id="IPR001279">
    <property type="entry name" value="Metallo-B-lactamas"/>
</dbReference>
<evidence type="ECO:0000256" key="2">
    <source>
        <dbReference type="ARBA" id="ARBA00022723"/>
    </source>
</evidence>
<reference evidence="6 7" key="1">
    <citation type="submission" date="2019-03" db="EMBL/GenBank/DDBJ databases">
        <title>Genomic Encyclopedia of Type Strains, Phase IV (KMG-IV): sequencing the most valuable type-strain genomes for metagenomic binning, comparative biology and taxonomic classification.</title>
        <authorList>
            <person name="Goeker M."/>
        </authorList>
    </citation>
    <scope>NUCLEOTIDE SEQUENCE [LARGE SCALE GENOMIC DNA]</scope>
    <source>
        <strain evidence="6 7">DSM 21667</strain>
    </source>
</reference>
<dbReference type="PANTHER" id="PTHR42978">
    <property type="entry name" value="QUORUM-QUENCHING LACTONASE YTNP-RELATED-RELATED"/>
    <property type="match status" value="1"/>
</dbReference>
<dbReference type="SUPFAM" id="SSF56281">
    <property type="entry name" value="Metallo-hydrolase/oxidoreductase"/>
    <property type="match status" value="1"/>
</dbReference>
<dbReference type="RefSeq" id="WP_133820401.1">
    <property type="nucleotide sequence ID" value="NZ_SNZH01000013.1"/>
</dbReference>
<proteinExistence type="inferred from homology"/>
<keyword evidence="7" id="KW-1185">Reference proteome</keyword>
<evidence type="ECO:0000313" key="6">
    <source>
        <dbReference type="EMBL" id="TDR40453.1"/>
    </source>
</evidence>
<comment type="similarity">
    <text evidence="1">Belongs to the metallo-beta-lactamase superfamily.</text>
</comment>
<dbReference type="InterPro" id="IPR036866">
    <property type="entry name" value="RibonucZ/Hydroxyglut_hydro"/>
</dbReference>
<evidence type="ECO:0000256" key="4">
    <source>
        <dbReference type="ARBA" id="ARBA00022833"/>
    </source>
</evidence>
<evidence type="ECO:0000313" key="7">
    <source>
        <dbReference type="Proteomes" id="UP000295293"/>
    </source>
</evidence>
<keyword evidence="3 6" id="KW-0378">Hydrolase</keyword>
<dbReference type="EMBL" id="SNZH01000013">
    <property type="protein sequence ID" value="TDR40453.1"/>
    <property type="molecule type" value="Genomic_DNA"/>
</dbReference>
<comment type="caution">
    <text evidence="6">The sequence shown here is derived from an EMBL/GenBank/DDBJ whole genome shotgun (WGS) entry which is preliminary data.</text>
</comment>
<name>A0A4R6YR10_9GAMM</name>
<dbReference type="SMART" id="SM00849">
    <property type="entry name" value="Lactamase_B"/>
    <property type="match status" value="1"/>
</dbReference>
<evidence type="ECO:0000256" key="1">
    <source>
        <dbReference type="ARBA" id="ARBA00007749"/>
    </source>
</evidence>
<dbReference type="Pfam" id="PF00753">
    <property type="entry name" value="Lactamase_B"/>
    <property type="match status" value="1"/>
</dbReference>
<organism evidence="6 7">
    <name type="scientific">Tahibacter aquaticus</name>
    <dbReference type="NCBI Taxonomy" id="520092"/>
    <lineage>
        <taxon>Bacteria</taxon>
        <taxon>Pseudomonadati</taxon>
        <taxon>Pseudomonadota</taxon>
        <taxon>Gammaproteobacteria</taxon>
        <taxon>Lysobacterales</taxon>
        <taxon>Rhodanobacteraceae</taxon>
        <taxon>Tahibacter</taxon>
    </lineage>
</organism>
<feature type="domain" description="Metallo-beta-lactamase" evidence="5">
    <location>
        <begin position="42"/>
        <end position="255"/>
    </location>
</feature>
<dbReference type="GO" id="GO:0016787">
    <property type="term" value="F:hydrolase activity"/>
    <property type="evidence" value="ECO:0007669"/>
    <property type="project" value="UniProtKB-KW"/>
</dbReference>
<dbReference type="InterPro" id="IPR051013">
    <property type="entry name" value="MBL_superfamily_lactonases"/>
</dbReference>
<dbReference type="Gene3D" id="3.60.15.10">
    <property type="entry name" value="Ribonuclease Z/Hydroxyacylglutathione hydrolase-like"/>
    <property type="match status" value="1"/>
</dbReference>
<dbReference type="GO" id="GO:0046872">
    <property type="term" value="F:metal ion binding"/>
    <property type="evidence" value="ECO:0007669"/>
    <property type="project" value="UniProtKB-KW"/>
</dbReference>
<accession>A0A4R6YR10</accession>
<keyword evidence="4" id="KW-0862">Zinc</keyword>
<dbReference type="CDD" id="cd16281">
    <property type="entry name" value="metallo-hydrolase-like_MBL-fold"/>
    <property type="match status" value="1"/>
</dbReference>
<dbReference type="AlphaFoldDB" id="A0A4R6YR10"/>
<dbReference type="PANTHER" id="PTHR42978:SF6">
    <property type="entry name" value="QUORUM-QUENCHING LACTONASE YTNP-RELATED"/>
    <property type="match status" value="1"/>
</dbReference>
<keyword evidence="2" id="KW-0479">Metal-binding</keyword>
<protein>
    <submittedName>
        <fullName evidence="6">Glyoxylase-like metal-dependent hydrolase (Beta-lactamase superfamily II)</fullName>
    </submittedName>
</protein>
<dbReference type="OrthoDB" id="5443440at2"/>
<dbReference type="Proteomes" id="UP000295293">
    <property type="component" value="Unassembled WGS sequence"/>
</dbReference>